<evidence type="ECO:0008006" key="4">
    <source>
        <dbReference type="Google" id="ProtNLM"/>
    </source>
</evidence>
<reference evidence="2 3" key="1">
    <citation type="submission" date="2023-10" db="EMBL/GenBank/DDBJ databases">
        <title>Niallia locisalis sp.nov. isolated from a salt pond sample.</title>
        <authorList>
            <person name="Li X.-J."/>
            <person name="Dong L."/>
        </authorList>
    </citation>
    <scope>NUCLEOTIDE SEQUENCE [LARGE SCALE GENOMIC DNA]</scope>
    <source>
        <strain evidence="2 3">DSM 29761</strain>
    </source>
</reference>
<protein>
    <recommendedName>
        <fullName evidence="4">Photosystem II subunit H</fullName>
    </recommendedName>
</protein>
<evidence type="ECO:0000313" key="2">
    <source>
        <dbReference type="EMBL" id="WVX79851.1"/>
    </source>
</evidence>
<feature type="region of interest" description="Disordered" evidence="1">
    <location>
        <begin position="1"/>
        <end position="34"/>
    </location>
</feature>
<dbReference type="RefSeq" id="WP_338448782.1">
    <property type="nucleotide sequence ID" value="NZ_CP137640.1"/>
</dbReference>
<evidence type="ECO:0000256" key="1">
    <source>
        <dbReference type="SAM" id="MobiDB-lite"/>
    </source>
</evidence>
<organism evidence="2 3">
    <name type="scientific">Niallia oryzisoli</name>
    <dbReference type="NCBI Taxonomy" id="1737571"/>
    <lineage>
        <taxon>Bacteria</taxon>
        <taxon>Bacillati</taxon>
        <taxon>Bacillota</taxon>
        <taxon>Bacilli</taxon>
        <taxon>Bacillales</taxon>
        <taxon>Bacillaceae</taxon>
        <taxon>Niallia</taxon>
    </lineage>
</organism>
<dbReference type="Proteomes" id="UP001357223">
    <property type="component" value="Chromosome"/>
</dbReference>
<accession>A0ABZ2CC40</accession>
<proteinExistence type="predicted"/>
<name>A0ABZ2CC40_9BACI</name>
<dbReference type="EMBL" id="CP137640">
    <property type="protein sequence ID" value="WVX79851.1"/>
    <property type="molecule type" value="Genomic_DNA"/>
</dbReference>
<gene>
    <name evidence="2" type="ORF">R4Z09_21560</name>
</gene>
<keyword evidence="3" id="KW-1185">Reference proteome</keyword>
<evidence type="ECO:0000313" key="3">
    <source>
        <dbReference type="Proteomes" id="UP001357223"/>
    </source>
</evidence>
<sequence>MANNEKITDVVDQPSMAKSSTDLGVEKQTKNAKLASKPKIGETIIGDDGITGRIR</sequence>